<reference evidence="1 2" key="1">
    <citation type="submission" date="2011-04" db="EMBL/GenBank/DDBJ databases">
        <title>The Genome Sequence of Clostridium citroniae WAL-19142.</title>
        <authorList>
            <consortium name="The Broad Institute Genome Sequencing Platform"/>
            <person name="Earl A."/>
            <person name="Ward D."/>
            <person name="Feldgarden M."/>
            <person name="Gevers D."/>
            <person name="Warren Y.A."/>
            <person name="Tyrrell K.L."/>
            <person name="Citron D.M."/>
            <person name="Goldstein E.J."/>
            <person name="Daigneault M."/>
            <person name="Allen-Vercoe E."/>
            <person name="Young S.K."/>
            <person name="Zeng Q."/>
            <person name="Gargeya S."/>
            <person name="Fitzgerald M."/>
            <person name="Haas B."/>
            <person name="Abouelleil A."/>
            <person name="Alvarado L."/>
            <person name="Arachchi H.M."/>
            <person name="Berlin A."/>
            <person name="Brown A."/>
            <person name="Chapman S.B."/>
            <person name="Chen Z."/>
            <person name="Dunbar C."/>
            <person name="Freedman E."/>
            <person name="Gearin G."/>
            <person name="Gellesch M."/>
            <person name="Goldberg J."/>
            <person name="Griggs A."/>
            <person name="Gujja S."/>
            <person name="Heilman E.R."/>
            <person name="Heiman D."/>
            <person name="Howarth C."/>
            <person name="Larson L."/>
            <person name="Lui A."/>
            <person name="MacDonald P.J."/>
            <person name="Mehta T."/>
            <person name="Montmayeur A."/>
            <person name="Murphy C."/>
            <person name="Neiman D."/>
            <person name="Pearson M."/>
            <person name="Priest M."/>
            <person name="Roberts A."/>
            <person name="Saif S."/>
            <person name="Shea T."/>
            <person name="Shenoy N."/>
            <person name="Sisk P."/>
            <person name="Stolte C."/>
            <person name="Sykes S."/>
            <person name="White J."/>
            <person name="Yandava C."/>
            <person name="Wortman J."/>
            <person name="Nusbaum C."/>
            <person name="Birren B."/>
        </authorList>
    </citation>
    <scope>NUCLEOTIDE SEQUENCE [LARGE SCALE GENOMIC DNA]</scope>
    <source>
        <strain evidence="1 2">WAL-19142</strain>
    </source>
</reference>
<organism evidence="1 2">
    <name type="scientific">[Clostridium] citroniae WAL-19142</name>
    <dbReference type="NCBI Taxonomy" id="742734"/>
    <lineage>
        <taxon>Bacteria</taxon>
        <taxon>Bacillati</taxon>
        <taxon>Bacillota</taxon>
        <taxon>Clostridia</taxon>
        <taxon>Lachnospirales</taxon>
        <taxon>Lachnospiraceae</taxon>
        <taxon>Enterocloster</taxon>
    </lineage>
</organism>
<evidence type="ECO:0000313" key="2">
    <source>
        <dbReference type="Proteomes" id="UP000037392"/>
    </source>
</evidence>
<sequence>MIYGDNAGKYEDIITSLPADMRKKMTTNDGMFFLLTDETAEHIAELVCAKVTVHKSAS</sequence>
<protein>
    <submittedName>
        <fullName evidence="1">Uncharacterized protein</fullName>
    </submittedName>
</protein>
<gene>
    <name evidence="1" type="ORF">HMPREF9470_05499</name>
</gene>
<comment type="caution">
    <text evidence="1">The sequence shown here is derived from an EMBL/GenBank/DDBJ whole genome shotgun (WGS) entry which is preliminary data.</text>
</comment>
<dbReference type="AlphaFoldDB" id="A0A0J9E5L1"/>
<name>A0A0J9E5L1_9FIRM</name>
<evidence type="ECO:0000313" key="1">
    <source>
        <dbReference type="EMBL" id="KMW10860.1"/>
    </source>
</evidence>
<dbReference type="PATRIC" id="fig|742734.4.peg.5883"/>
<dbReference type="EMBL" id="ADLK01000058">
    <property type="protein sequence ID" value="KMW10860.1"/>
    <property type="molecule type" value="Genomic_DNA"/>
</dbReference>
<accession>A0A0J9E5L1</accession>
<dbReference type="Proteomes" id="UP000037392">
    <property type="component" value="Unassembled WGS sequence"/>
</dbReference>
<proteinExistence type="predicted"/>